<dbReference type="KEGG" id="srt:Srot_2352"/>
<evidence type="ECO:0000313" key="1">
    <source>
        <dbReference type="EMBL" id="ADG98800.1"/>
    </source>
</evidence>
<accession>D6ZAR4</accession>
<dbReference type="HOGENOM" id="CLU_1342471_0_0_11"/>
<name>D6ZAR4_SEGRD</name>
<dbReference type="Proteomes" id="UP000002247">
    <property type="component" value="Chromosome"/>
</dbReference>
<gene>
    <name evidence="1" type="ordered locus">Srot_2352</name>
</gene>
<keyword evidence="2" id="KW-1185">Reference proteome</keyword>
<dbReference type="AlphaFoldDB" id="D6ZAR4"/>
<sequence length="204" mass="22597">MANFRPCQHPDCKDVNGNPRLTDRGMCDRCYERLPALVEGLVADYKWLKAAMPRPPAPDDLGRKATPTGWGHPAAWASAICADIAFWLHAARRLLAEAEDKTPPERPGDERTAVALAHRAVNSKLDQFTKLDGAGEIVAQWLLLRKRVRVACGLARDVTWIPQPCPNPACGDYLVFWIKDVGFEAVRCEKCGQPMQLSEIPEAA</sequence>
<evidence type="ECO:0000313" key="2">
    <source>
        <dbReference type="Proteomes" id="UP000002247"/>
    </source>
</evidence>
<organism evidence="1 2">
    <name type="scientific">Segniliparus rotundus (strain ATCC BAA-972 / CDC 1076 / CIP 108378 / DSM 44985 / JCM 13578)</name>
    <dbReference type="NCBI Taxonomy" id="640132"/>
    <lineage>
        <taxon>Bacteria</taxon>
        <taxon>Bacillati</taxon>
        <taxon>Actinomycetota</taxon>
        <taxon>Actinomycetes</taxon>
        <taxon>Mycobacteriales</taxon>
        <taxon>Segniliparaceae</taxon>
        <taxon>Segniliparus</taxon>
    </lineage>
</organism>
<dbReference type="STRING" id="640132.Srot_2352"/>
<proteinExistence type="predicted"/>
<dbReference type="OrthoDB" id="4541350at2"/>
<dbReference type="EMBL" id="CP001958">
    <property type="protein sequence ID" value="ADG98800.1"/>
    <property type="molecule type" value="Genomic_DNA"/>
</dbReference>
<dbReference type="eggNOG" id="ENOG50320NS">
    <property type="taxonomic scope" value="Bacteria"/>
</dbReference>
<dbReference type="RefSeq" id="WP_013139250.1">
    <property type="nucleotide sequence ID" value="NC_014168.1"/>
</dbReference>
<reference evidence="1 2" key="1">
    <citation type="journal article" date="2010" name="Stand. Genomic Sci.">
        <title>Complete genome sequence of Segniliparus rotundus type strain (CDC 1076).</title>
        <authorList>
            <person name="Sikorski J."/>
            <person name="Lapidus A."/>
            <person name="Copeland A."/>
            <person name="Misra M."/>
            <person name="Glavina Del Rio T."/>
            <person name="Nolan M."/>
            <person name="Lucas S."/>
            <person name="Chen F."/>
            <person name="Tice H."/>
            <person name="Cheng J.F."/>
            <person name="Jando M."/>
            <person name="Schneider S."/>
            <person name="Bruce D."/>
            <person name="Goodwin L."/>
            <person name="Pitluck S."/>
            <person name="Liolios K."/>
            <person name="Mikhailova N."/>
            <person name="Pati A."/>
            <person name="Ivanova N."/>
            <person name="Mavromatis K."/>
            <person name="Chen A."/>
            <person name="Palaniappan K."/>
            <person name="Chertkov O."/>
            <person name="Land M."/>
            <person name="Hauser L."/>
            <person name="Chang Y.J."/>
            <person name="Jeffries C.D."/>
            <person name="Brettin T."/>
            <person name="Detter J.C."/>
            <person name="Han C."/>
            <person name="Rohde M."/>
            <person name="Goker M."/>
            <person name="Bristow J."/>
            <person name="Eisen J.A."/>
            <person name="Markowitz V."/>
            <person name="Hugenholtz P."/>
            <person name="Kyrpides N.C."/>
            <person name="Klenk H.P."/>
        </authorList>
    </citation>
    <scope>NUCLEOTIDE SEQUENCE [LARGE SCALE GENOMIC DNA]</scope>
    <source>
        <strain evidence="2">ATCC BAA-972 / CDC 1076 / CIP 108378 / DSM 44985 / JCM 13578</strain>
    </source>
</reference>
<protein>
    <submittedName>
        <fullName evidence="1">Uncharacterized protein</fullName>
    </submittedName>
</protein>